<feature type="compositionally biased region" description="Basic and acidic residues" evidence="1">
    <location>
        <begin position="1"/>
        <end position="12"/>
    </location>
</feature>
<dbReference type="AlphaFoldDB" id="A0A545VCE0"/>
<sequence>MERENGHDDEYTWPKPAGKRTVPESSALSKQPQNLWYQRTLLANSQYLSNRALMQKRHELARDAQQDRATFGRSRAHGWEGLRGDRESYEGGSKK</sequence>
<feature type="compositionally biased region" description="Basic and acidic residues" evidence="1">
    <location>
        <begin position="77"/>
        <end position="95"/>
    </location>
</feature>
<feature type="region of interest" description="Disordered" evidence="1">
    <location>
        <begin position="59"/>
        <end position="95"/>
    </location>
</feature>
<keyword evidence="3" id="KW-1185">Reference proteome</keyword>
<organism evidence="2 3">
    <name type="scientific">Cordyceps javanica</name>
    <dbReference type="NCBI Taxonomy" id="43265"/>
    <lineage>
        <taxon>Eukaryota</taxon>
        <taxon>Fungi</taxon>
        <taxon>Dikarya</taxon>
        <taxon>Ascomycota</taxon>
        <taxon>Pezizomycotina</taxon>
        <taxon>Sordariomycetes</taxon>
        <taxon>Hypocreomycetidae</taxon>
        <taxon>Hypocreales</taxon>
        <taxon>Cordycipitaceae</taxon>
        <taxon>Cordyceps</taxon>
    </lineage>
</organism>
<reference evidence="2 3" key="1">
    <citation type="journal article" date="2019" name="Appl. Microbiol. Biotechnol.">
        <title>Genome sequence of Isaria javanica and comparative genome analysis insights into family S53 peptidase evolution in fungal entomopathogens.</title>
        <authorList>
            <person name="Lin R."/>
            <person name="Zhang X."/>
            <person name="Xin B."/>
            <person name="Zou M."/>
            <person name="Gao Y."/>
            <person name="Qin F."/>
            <person name="Hu Q."/>
            <person name="Xie B."/>
            <person name="Cheng X."/>
        </authorList>
    </citation>
    <scope>NUCLEOTIDE SEQUENCE [LARGE SCALE GENOMIC DNA]</scope>
    <source>
        <strain evidence="2 3">IJ1G</strain>
    </source>
</reference>
<dbReference type="Proteomes" id="UP000315783">
    <property type="component" value="Unassembled WGS sequence"/>
</dbReference>
<evidence type="ECO:0000256" key="1">
    <source>
        <dbReference type="SAM" id="MobiDB-lite"/>
    </source>
</evidence>
<name>A0A545VCE0_9HYPO</name>
<protein>
    <submittedName>
        <fullName evidence="2">Uncharacterized protein</fullName>
    </submittedName>
</protein>
<proteinExistence type="predicted"/>
<gene>
    <name evidence="2" type="ORF">IF1G_01588</name>
</gene>
<evidence type="ECO:0000313" key="2">
    <source>
        <dbReference type="EMBL" id="TQV99373.1"/>
    </source>
</evidence>
<feature type="region of interest" description="Disordered" evidence="1">
    <location>
        <begin position="1"/>
        <end position="31"/>
    </location>
</feature>
<accession>A0A545VCE0</accession>
<comment type="caution">
    <text evidence="2">The sequence shown here is derived from an EMBL/GenBank/DDBJ whole genome shotgun (WGS) entry which is preliminary data.</text>
</comment>
<evidence type="ECO:0000313" key="3">
    <source>
        <dbReference type="Proteomes" id="UP000315783"/>
    </source>
</evidence>
<dbReference type="EMBL" id="SPUK01000002">
    <property type="protein sequence ID" value="TQV99373.1"/>
    <property type="molecule type" value="Genomic_DNA"/>
</dbReference>